<dbReference type="EMBL" id="WNME01000012">
    <property type="protein sequence ID" value="MUB64983.1"/>
    <property type="molecule type" value="Genomic_DNA"/>
</dbReference>
<reference evidence="1 2" key="1">
    <citation type="submission" date="2019-09" db="EMBL/GenBank/DDBJ databases">
        <title>Draft genome sequencing of Hungatella hathewayi 123Y-2.</title>
        <authorList>
            <person name="Lv Q."/>
            <person name="Li S."/>
        </authorList>
    </citation>
    <scope>NUCLEOTIDE SEQUENCE [LARGE SCALE GENOMIC DNA]</scope>
    <source>
        <strain evidence="1 2">123Y-2</strain>
    </source>
</reference>
<organism evidence="1 2">
    <name type="scientific">Hungatella hathewayi</name>
    <dbReference type="NCBI Taxonomy" id="154046"/>
    <lineage>
        <taxon>Bacteria</taxon>
        <taxon>Bacillati</taxon>
        <taxon>Bacillota</taxon>
        <taxon>Clostridia</taxon>
        <taxon>Lachnospirales</taxon>
        <taxon>Lachnospiraceae</taxon>
        <taxon>Hungatella</taxon>
    </lineage>
</organism>
<gene>
    <name evidence="1" type="ORF">GNE07_18305</name>
</gene>
<dbReference type="RefSeq" id="WP_055651875.1">
    <property type="nucleotide sequence ID" value="NZ_CZAZ01000038.1"/>
</dbReference>
<evidence type="ECO:0000313" key="2">
    <source>
        <dbReference type="Proteomes" id="UP000434223"/>
    </source>
</evidence>
<sequence>MKRITDSQIVKHADGSSHEQLYCFGHLWGPAYFRKDSADYKEYISIVQKLKAYEDTGREPEEILSSLQLAEIACLQIRYQKRQELLERAAECIENCYGRETELSEAIRKELN</sequence>
<name>A0AAW9WK78_9FIRM</name>
<evidence type="ECO:0000313" key="1">
    <source>
        <dbReference type="EMBL" id="MUB64983.1"/>
    </source>
</evidence>
<protein>
    <submittedName>
        <fullName evidence="1">Uncharacterized protein</fullName>
    </submittedName>
</protein>
<comment type="caution">
    <text evidence="1">The sequence shown here is derived from an EMBL/GenBank/DDBJ whole genome shotgun (WGS) entry which is preliminary data.</text>
</comment>
<dbReference type="Proteomes" id="UP000434223">
    <property type="component" value="Unassembled WGS sequence"/>
</dbReference>
<proteinExistence type="predicted"/>
<dbReference type="AlphaFoldDB" id="A0AAW9WK78"/>
<accession>A0AAW9WK78</accession>